<dbReference type="InterPro" id="IPR029044">
    <property type="entry name" value="Nucleotide-diphossugar_trans"/>
</dbReference>
<dbReference type="SUPFAM" id="SSF53448">
    <property type="entry name" value="Nucleotide-diphospho-sugar transferases"/>
    <property type="match status" value="1"/>
</dbReference>
<dbReference type="InterPro" id="IPR052261">
    <property type="entry name" value="Glycosyltransferase_13"/>
</dbReference>
<proteinExistence type="predicted"/>
<protein>
    <submittedName>
        <fullName evidence="2">Glycosyl transferase family 2</fullName>
    </submittedName>
</protein>
<dbReference type="EMBL" id="FOGG01000018">
    <property type="protein sequence ID" value="SER84545.1"/>
    <property type="molecule type" value="Genomic_DNA"/>
</dbReference>
<dbReference type="PANTHER" id="PTHR10468:SF0">
    <property type="entry name" value="ALPHA-1,3-MANNOSYL-GLYCOPROTEIN 2-BETA-N-ACETYLGLUCOSAMINYLTRANSFERASE"/>
    <property type="match status" value="1"/>
</dbReference>
<dbReference type="RefSeq" id="WP_245738679.1">
    <property type="nucleotide sequence ID" value="NZ_FOGG01000018.1"/>
</dbReference>
<evidence type="ECO:0000259" key="1">
    <source>
        <dbReference type="Pfam" id="PF00535"/>
    </source>
</evidence>
<sequence length="309" mass="35536">MNNSIIIGVFCYNRASKLKRCMEALLTNPECSEMDIIFFSDGPKKGADPKPVAEVRDYIDGLKGFKSVTKHYREENLSTGPNFRAGLTYLSNHYERFIIVEDDLIVSSNYIKFLSDALEFYQHDLSVFCVTAYVFPVNYQDYPYDTIVYKRFCSYGWAGWGNRLPAVIWEETALKQLMKNSPNFKSRLNAEGHDLVRMLKKQIKGKISTWDIQMQVHVAENRLKVIYPTLSKVSNIGFDEESTNTSGVNYLISPLDPGNQRTFNFSPASNIIPDLQRQIKAPYAYKTLVIRKLRNEFIKLSNRIAKVSK</sequence>
<keyword evidence="2" id="KW-0808">Transferase</keyword>
<dbReference type="STRING" id="390241.SAMN04488023_11829"/>
<name>A0A1H9SIR7_9SPHI</name>
<dbReference type="GO" id="GO:0003827">
    <property type="term" value="F:alpha-1,3-mannosylglycoprotein 2-beta-N-acetylglucosaminyltransferase activity"/>
    <property type="evidence" value="ECO:0007669"/>
    <property type="project" value="TreeGrafter"/>
</dbReference>
<dbReference type="AlphaFoldDB" id="A0A1H9SIR7"/>
<dbReference type="PANTHER" id="PTHR10468">
    <property type="entry name" value="PROTEIN O-LINKED-MANNOSE BETA-1,2-N-ACETYLGLUCOSAMINYLTRANSFERASE 1/ALPHA-1,3-MANNOSYL-GLYCOPROTEIN 2-BETA-N-ACETYLGLUCOSAMINYLTRANSFERASE"/>
    <property type="match status" value="1"/>
</dbReference>
<dbReference type="Proteomes" id="UP000199572">
    <property type="component" value="Unassembled WGS sequence"/>
</dbReference>
<feature type="domain" description="Glycosyltransferase 2-like" evidence="1">
    <location>
        <begin position="8"/>
        <end position="136"/>
    </location>
</feature>
<organism evidence="2 3">
    <name type="scientific">Pedobacter rhizosphaerae</name>
    <dbReference type="NCBI Taxonomy" id="390241"/>
    <lineage>
        <taxon>Bacteria</taxon>
        <taxon>Pseudomonadati</taxon>
        <taxon>Bacteroidota</taxon>
        <taxon>Sphingobacteriia</taxon>
        <taxon>Sphingobacteriales</taxon>
        <taxon>Sphingobacteriaceae</taxon>
        <taxon>Pedobacter</taxon>
    </lineage>
</organism>
<dbReference type="InterPro" id="IPR001173">
    <property type="entry name" value="Glyco_trans_2-like"/>
</dbReference>
<gene>
    <name evidence="2" type="ORF">SAMN04488023_11829</name>
</gene>
<dbReference type="Pfam" id="PF00535">
    <property type="entry name" value="Glycos_transf_2"/>
    <property type="match status" value="1"/>
</dbReference>
<keyword evidence="3" id="KW-1185">Reference proteome</keyword>
<dbReference type="Gene3D" id="3.90.550.10">
    <property type="entry name" value="Spore Coat Polysaccharide Biosynthesis Protein SpsA, Chain A"/>
    <property type="match status" value="1"/>
</dbReference>
<evidence type="ECO:0000313" key="3">
    <source>
        <dbReference type="Proteomes" id="UP000199572"/>
    </source>
</evidence>
<accession>A0A1H9SIR7</accession>
<reference evidence="2 3" key="1">
    <citation type="submission" date="2016-10" db="EMBL/GenBank/DDBJ databases">
        <authorList>
            <person name="de Groot N.N."/>
        </authorList>
    </citation>
    <scope>NUCLEOTIDE SEQUENCE [LARGE SCALE GENOMIC DNA]</scope>
    <source>
        <strain evidence="2 3">DSM 18610</strain>
    </source>
</reference>
<evidence type="ECO:0000313" key="2">
    <source>
        <dbReference type="EMBL" id="SER84545.1"/>
    </source>
</evidence>